<evidence type="ECO:0000256" key="5">
    <source>
        <dbReference type="ARBA" id="ARBA00022801"/>
    </source>
</evidence>
<proteinExistence type="inferred from homology"/>
<organism evidence="8 9">
    <name type="scientific">Berkelbacteria bacterium GW2011_GWA1_36_9</name>
    <dbReference type="NCBI Taxonomy" id="1618331"/>
    <lineage>
        <taxon>Bacteria</taxon>
        <taxon>Candidatus Berkelbacteria</taxon>
    </lineage>
</organism>
<dbReference type="SUPFAM" id="SSF54786">
    <property type="entry name" value="YcfA/nrd intein domain"/>
    <property type="match status" value="1"/>
</dbReference>
<evidence type="ECO:0000256" key="7">
    <source>
        <dbReference type="ARBA" id="ARBA00023016"/>
    </source>
</evidence>
<dbReference type="GO" id="GO:0003729">
    <property type="term" value="F:mRNA binding"/>
    <property type="evidence" value="ECO:0007669"/>
    <property type="project" value="InterPro"/>
</dbReference>
<protein>
    <recommendedName>
        <fullName evidence="10">YcfA family protein</fullName>
    </recommendedName>
</protein>
<comment type="caution">
    <text evidence="8">The sequence shown here is derived from an EMBL/GenBank/DDBJ whole genome shotgun (WGS) entry which is preliminary data.</text>
</comment>
<dbReference type="Proteomes" id="UP000034508">
    <property type="component" value="Unassembled WGS sequence"/>
</dbReference>
<gene>
    <name evidence="8" type="ORF">US31_C0001G0002</name>
</gene>
<dbReference type="Gene3D" id="3.30.920.30">
    <property type="entry name" value="Hypothetical protein"/>
    <property type="match status" value="1"/>
</dbReference>
<evidence type="ECO:0000313" key="9">
    <source>
        <dbReference type="Proteomes" id="UP000034508"/>
    </source>
</evidence>
<evidence type="ECO:0000256" key="6">
    <source>
        <dbReference type="ARBA" id="ARBA00022884"/>
    </source>
</evidence>
<keyword evidence="2" id="KW-1277">Toxin-antitoxin system</keyword>
<dbReference type="AlphaFoldDB" id="A0A0G0FYF2"/>
<comment type="similarity">
    <text evidence="1">Belongs to the HicA mRNA interferase family.</text>
</comment>
<sequence length="76" mass="8740">MTKIPRVSAKDLIKFLNKRGFIFISQKGSHIKLRKLSPIKQTIIIPNHKIIRPGTLNNILKKVGITNQELIELLRN</sequence>
<dbReference type="Pfam" id="PF07927">
    <property type="entry name" value="HicA_toxin"/>
    <property type="match status" value="1"/>
</dbReference>
<evidence type="ECO:0000256" key="1">
    <source>
        <dbReference type="ARBA" id="ARBA00006620"/>
    </source>
</evidence>
<keyword evidence="7" id="KW-0346">Stress response</keyword>
<name>A0A0G0FYF2_9BACT</name>
<evidence type="ECO:0000256" key="4">
    <source>
        <dbReference type="ARBA" id="ARBA00022759"/>
    </source>
</evidence>
<dbReference type="EMBL" id="LBSM01000001">
    <property type="protein sequence ID" value="KKQ18815.1"/>
    <property type="molecule type" value="Genomic_DNA"/>
</dbReference>
<keyword evidence="3" id="KW-0540">Nuclease</keyword>
<evidence type="ECO:0000256" key="3">
    <source>
        <dbReference type="ARBA" id="ARBA00022722"/>
    </source>
</evidence>
<accession>A0A0G0FYF2</accession>
<evidence type="ECO:0000256" key="2">
    <source>
        <dbReference type="ARBA" id="ARBA00022649"/>
    </source>
</evidence>
<dbReference type="InterPro" id="IPR012933">
    <property type="entry name" value="HicA_mRNA_interferase"/>
</dbReference>
<keyword evidence="5" id="KW-0378">Hydrolase</keyword>
<dbReference type="GO" id="GO:0016787">
    <property type="term" value="F:hydrolase activity"/>
    <property type="evidence" value="ECO:0007669"/>
    <property type="project" value="UniProtKB-KW"/>
</dbReference>
<keyword evidence="6" id="KW-0694">RNA-binding</keyword>
<keyword evidence="4" id="KW-0255">Endonuclease</keyword>
<dbReference type="InterPro" id="IPR038570">
    <property type="entry name" value="HicA_sf"/>
</dbReference>
<evidence type="ECO:0008006" key="10">
    <source>
        <dbReference type="Google" id="ProtNLM"/>
    </source>
</evidence>
<dbReference type="GO" id="GO:0004519">
    <property type="term" value="F:endonuclease activity"/>
    <property type="evidence" value="ECO:0007669"/>
    <property type="project" value="UniProtKB-KW"/>
</dbReference>
<evidence type="ECO:0000313" key="8">
    <source>
        <dbReference type="EMBL" id="KKQ18815.1"/>
    </source>
</evidence>
<reference evidence="8 9" key="1">
    <citation type="journal article" date="2015" name="Nature">
        <title>rRNA introns, odd ribosomes, and small enigmatic genomes across a large radiation of phyla.</title>
        <authorList>
            <person name="Brown C.T."/>
            <person name="Hug L.A."/>
            <person name="Thomas B.C."/>
            <person name="Sharon I."/>
            <person name="Castelle C.J."/>
            <person name="Singh A."/>
            <person name="Wilkins M.J."/>
            <person name="Williams K.H."/>
            <person name="Banfield J.F."/>
        </authorList>
    </citation>
    <scope>NUCLEOTIDE SEQUENCE [LARGE SCALE GENOMIC DNA]</scope>
</reference>